<feature type="domain" description="HTH araC/xylS-type" evidence="4">
    <location>
        <begin position="200"/>
        <end position="298"/>
    </location>
</feature>
<dbReference type="Proteomes" id="UP000026941">
    <property type="component" value="Unassembled WGS sequence"/>
</dbReference>
<dbReference type="Pfam" id="PF12833">
    <property type="entry name" value="HTH_18"/>
    <property type="match status" value="1"/>
</dbReference>
<dbReference type="Gene3D" id="1.10.10.60">
    <property type="entry name" value="Homeodomain-like"/>
    <property type="match status" value="1"/>
</dbReference>
<keyword evidence="3" id="KW-0804">Transcription</keyword>
<dbReference type="PROSITE" id="PS01124">
    <property type="entry name" value="HTH_ARAC_FAMILY_2"/>
    <property type="match status" value="1"/>
</dbReference>
<evidence type="ECO:0000256" key="1">
    <source>
        <dbReference type="ARBA" id="ARBA00023015"/>
    </source>
</evidence>
<evidence type="ECO:0000259" key="4">
    <source>
        <dbReference type="PROSITE" id="PS01124"/>
    </source>
</evidence>
<dbReference type="GO" id="GO:0003700">
    <property type="term" value="F:DNA-binding transcription factor activity"/>
    <property type="evidence" value="ECO:0007669"/>
    <property type="project" value="InterPro"/>
</dbReference>
<dbReference type="InterPro" id="IPR050204">
    <property type="entry name" value="AraC_XylS_family_regulators"/>
</dbReference>
<proteinExistence type="predicted"/>
<dbReference type="SMART" id="SM00342">
    <property type="entry name" value="HTH_ARAC"/>
    <property type="match status" value="1"/>
</dbReference>
<dbReference type="EMBL" id="BAYX01000024">
    <property type="protein sequence ID" value="GAJ96642.1"/>
    <property type="molecule type" value="Genomic_DNA"/>
</dbReference>
<dbReference type="InterPro" id="IPR009057">
    <property type="entry name" value="Homeodomain-like_sf"/>
</dbReference>
<dbReference type="InterPro" id="IPR018060">
    <property type="entry name" value="HTH_AraC"/>
</dbReference>
<comment type="caution">
    <text evidence="5">The sequence shown here is derived from an EMBL/GenBank/DDBJ whole genome shotgun (WGS) entry which is preliminary data.</text>
</comment>
<reference evidence="5 6" key="1">
    <citation type="submission" date="2014-05" db="EMBL/GenBank/DDBJ databases">
        <title>Whole genome shotgun sequence of Rhizobium rhizogenes NBRC 13257.</title>
        <authorList>
            <person name="Katano-Makiyama Y."/>
            <person name="Hosoyama A."/>
            <person name="Hashimoto M."/>
            <person name="Hosoyama Y."/>
            <person name="Noguchi M."/>
            <person name="Tsuchikane K."/>
            <person name="Kimura A."/>
            <person name="Ohji S."/>
            <person name="Ichikawa N."/>
            <person name="Yamazoe A."/>
            <person name="Fujita N."/>
        </authorList>
    </citation>
    <scope>NUCLEOTIDE SEQUENCE [LARGE SCALE GENOMIC DNA]</scope>
    <source>
        <strain evidence="5 6">NBRC 13257</strain>
    </source>
</reference>
<name>A0AA87U7E6_RHIRH</name>
<dbReference type="SUPFAM" id="SSF46689">
    <property type="entry name" value="Homeodomain-like"/>
    <property type="match status" value="2"/>
</dbReference>
<dbReference type="PANTHER" id="PTHR46796">
    <property type="entry name" value="HTH-TYPE TRANSCRIPTIONAL ACTIVATOR RHAS-RELATED"/>
    <property type="match status" value="1"/>
</dbReference>
<protein>
    <submittedName>
        <fullName evidence="5">AraC family transcriptional regulator</fullName>
    </submittedName>
</protein>
<gene>
    <name evidence="5" type="ORF">RRH01S_24_00350</name>
</gene>
<dbReference type="PANTHER" id="PTHR46796:SF6">
    <property type="entry name" value="ARAC SUBFAMILY"/>
    <property type="match status" value="1"/>
</dbReference>
<evidence type="ECO:0000256" key="2">
    <source>
        <dbReference type="ARBA" id="ARBA00023125"/>
    </source>
</evidence>
<dbReference type="GO" id="GO:0043565">
    <property type="term" value="F:sequence-specific DNA binding"/>
    <property type="evidence" value="ECO:0007669"/>
    <property type="project" value="InterPro"/>
</dbReference>
<evidence type="ECO:0000313" key="5">
    <source>
        <dbReference type="EMBL" id="GAJ96642.1"/>
    </source>
</evidence>
<evidence type="ECO:0000256" key="3">
    <source>
        <dbReference type="ARBA" id="ARBA00023163"/>
    </source>
</evidence>
<sequence length="300" mass="33474">MAKPDGYSFVELDTKNEDGIFSAIPEEIGPRTQTLLGGLMKVARPAGSMSFKTNVEFASVALAPMPEMEAAFSSDKLQKFEVPVGMLVINPAGVDRTLKWPSLKRNAAIAFSPVAYTNLANAELEGGSWELRPPRFGHVDLYTLRMARTMIMEISSASINELYIDAFLTILGVYLIRNYSTAKVRATKAQNRRMTLQTSKRVLDYMNEHIADRLSIETLANICRMSPSHFIRAFSMTFGTPPYKYLVSIRLEEAERLLLGSTLPISDIALQTGFSSQSHLTNAMMRYKQTTPAKFRAEHS</sequence>
<dbReference type="AlphaFoldDB" id="A0AA87U7E6"/>
<organism evidence="5 6">
    <name type="scientific">Rhizobium rhizogenes NBRC 13257</name>
    <dbReference type="NCBI Taxonomy" id="1220581"/>
    <lineage>
        <taxon>Bacteria</taxon>
        <taxon>Pseudomonadati</taxon>
        <taxon>Pseudomonadota</taxon>
        <taxon>Alphaproteobacteria</taxon>
        <taxon>Hyphomicrobiales</taxon>
        <taxon>Rhizobiaceae</taxon>
        <taxon>Rhizobium/Agrobacterium group</taxon>
        <taxon>Rhizobium</taxon>
    </lineage>
</organism>
<keyword evidence="2" id="KW-0238">DNA-binding</keyword>
<evidence type="ECO:0000313" key="6">
    <source>
        <dbReference type="Proteomes" id="UP000026941"/>
    </source>
</evidence>
<accession>A0AA87U7E6</accession>
<keyword evidence="1" id="KW-0805">Transcription regulation</keyword>